<protein>
    <submittedName>
        <fullName evidence="2">WAP domain-containing protein</fullName>
    </submittedName>
</protein>
<reference evidence="2" key="2">
    <citation type="submission" date="2020-10" db="UniProtKB">
        <authorList>
            <consortium name="WormBaseParasite"/>
        </authorList>
    </citation>
    <scope>IDENTIFICATION</scope>
</reference>
<dbReference type="AlphaFoldDB" id="A0A7E4UTA4"/>
<sequence length="133" mass="14892">MKTTTVVIGIVAVVLGMVVTDFAQAASLPRMKILPCPRGARPMYRPDGEVRKCLPHQTNLCLNALDDNTDPSSVCCWHNQVDYHCCMNVETSQCPQYNNVTVVIHNSLTPNAFPVRSFHFRKGIEDEIDFAQK</sequence>
<dbReference type="Proteomes" id="UP000492821">
    <property type="component" value="Unassembled WGS sequence"/>
</dbReference>
<proteinExistence type="predicted"/>
<organism evidence="1 2">
    <name type="scientific">Panagrellus redivivus</name>
    <name type="common">Microworm</name>
    <dbReference type="NCBI Taxonomy" id="6233"/>
    <lineage>
        <taxon>Eukaryota</taxon>
        <taxon>Metazoa</taxon>
        <taxon>Ecdysozoa</taxon>
        <taxon>Nematoda</taxon>
        <taxon>Chromadorea</taxon>
        <taxon>Rhabditida</taxon>
        <taxon>Tylenchina</taxon>
        <taxon>Panagrolaimomorpha</taxon>
        <taxon>Panagrolaimoidea</taxon>
        <taxon>Panagrolaimidae</taxon>
        <taxon>Panagrellus</taxon>
    </lineage>
</organism>
<keyword evidence="1" id="KW-1185">Reference proteome</keyword>
<reference evidence="1" key="1">
    <citation type="journal article" date="2013" name="Genetics">
        <title>The draft genome and transcriptome of Panagrellus redivivus are shaped by the harsh demands of a free-living lifestyle.</title>
        <authorList>
            <person name="Srinivasan J."/>
            <person name="Dillman A.R."/>
            <person name="Macchietto M.G."/>
            <person name="Heikkinen L."/>
            <person name="Lakso M."/>
            <person name="Fracchia K.M."/>
            <person name="Antoshechkin I."/>
            <person name="Mortazavi A."/>
            <person name="Wong G."/>
            <person name="Sternberg P.W."/>
        </authorList>
    </citation>
    <scope>NUCLEOTIDE SEQUENCE [LARGE SCALE GENOMIC DNA]</scope>
    <source>
        <strain evidence="1">MT8872</strain>
    </source>
</reference>
<name>A0A7E4UTA4_PANRE</name>
<accession>A0A7E4UTA4</accession>
<dbReference type="WBParaSite" id="Pan_g12120.t1">
    <property type="protein sequence ID" value="Pan_g12120.t1"/>
    <property type="gene ID" value="Pan_g12120"/>
</dbReference>
<evidence type="ECO:0000313" key="2">
    <source>
        <dbReference type="WBParaSite" id="Pan_g12120.t1"/>
    </source>
</evidence>
<evidence type="ECO:0000313" key="1">
    <source>
        <dbReference type="Proteomes" id="UP000492821"/>
    </source>
</evidence>